<organism evidence="4 5">
    <name type="scientific">Skeletonema marinoi</name>
    <dbReference type="NCBI Taxonomy" id="267567"/>
    <lineage>
        <taxon>Eukaryota</taxon>
        <taxon>Sar</taxon>
        <taxon>Stramenopiles</taxon>
        <taxon>Ochrophyta</taxon>
        <taxon>Bacillariophyta</taxon>
        <taxon>Coscinodiscophyceae</taxon>
        <taxon>Thalassiosirophycidae</taxon>
        <taxon>Thalassiosirales</taxon>
        <taxon>Skeletonemataceae</taxon>
        <taxon>Skeletonema</taxon>
        <taxon>Skeletonema marinoi-dohrnii complex</taxon>
    </lineage>
</organism>
<evidence type="ECO:0000313" key="4">
    <source>
        <dbReference type="EMBL" id="KAK1743302.1"/>
    </source>
</evidence>
<comment type="caution">
    <text evidence="4">The sequence shown here is derived from an EMBL/GenBank/DDBJ whole genome shotgun (WGS) entry which is preliminary data.</text>
</comment>
<keyword evidence="2" id="KW-0040">ANK repeat</keyword>
<protein>
    <submittedName>
        <fullName evidence="4">Ankyrin repeat domain-containing protein</fullName>
    </submittedName>
</protein>
<dbReference type="GO" id="GO:0051015">
    <property type="term" value="F:actin filament binding"/>
    <property type="evidence" value="ECO:0007669"/>
    <property type="project" value="TreeGrafter"/>
</dbReference>
<dbReference type="InterPro" id="IPR036770">
    <property type="entry name" value="Ankyrin_rpt-contain_sf"/>
</dbReference>
<dbReference type="AlphaFoldDB" id="A0AAD8YD73"/>
<gene>
    <name evidence="4" type="ORF">QTG54_005923</name>
</gene>
<dbReference type="EMBL" id="JATAAI010000009">
    <property type="protein sequence ID" value="KAK1743302.1"/>
    <property type="molecule type" value="Genomic_DNA"/>
</dbReference>
<keyword evidence="5" id="KW-1185">Reference proteome</keyword>
<evidence type="ECO:0000256" key="1">
    <source>
        <dbReference type="ARBA" id="ARBA00022737"/>
    </source>
</evidence>
<feature type="region of interest" description="Disordered" evidence="3">
    <location>
        <begin position="395"/>
        <end position="423"/>
    </location>
</feature>
<dbReference type="Gene3D" id="1.25.40.20">
    <property type="entry name" value="Ankyrin repeat-containing domain"/>
    <property type="match status" value="3"/>
</dbReference>
<accession>A0AAD8YD73</accession>
<dbReference type="Pfam" id="PF12796">
    <property type="entry name" value="Ank_2"/>
    <property type="match status" value="1"/>
</dbReference>
<dbReference type="SUPFAM" id="SSF48403">
    <property type="entry name" value="Ankyrin repeat"/>
    <property type="match status" value="2"/>
</dbReference>
<dbReference type="SMART" id="SM00248">
    <property type="entry name" value="ANK"/>
    <property type="match status" value="6"/>
</dbReference>
<sequence length="802" mass="86792">MTEESAVNTTASGSSPPPPVSQAGSNELGRGISMEAFLREWQGDAAADDDNGLEDFGIGAGTSSQHNRMNSIGSLGRTINDLNDREMIVQSGGGHRISNSLDALDGNIETMRIDSMASDETNGFSSAIHDAARITNWVLVAELSKSDPRAAAYAGPNYWTALHHACSRRCPHADVVESLLSAYPQALVETDDRGWTPLHQACRFKAPKEVVRLLLRAYPELGKRAAGMRNGEGRSALWLALRYDAPKGVADLLLQADPSAVLDEDREGGSPLTLVWDDYANSFQGKRTLQVLLRHLENEGWDSTNDDGAQERIATSERNAKLAMTKSAPACKELQSKWKKVITLLKAYFQFPAEDSDGPQTRKWRVLHAVSAIKCHPTLFLLARALYPEQANEVDENDLLPGNGRDALSLPDPQSSCADRRRSSNRTALHFAAMSPLSGREERSVIKTLLKLNPAAAAHVDGYGSLPLHLLALNDKRIHWVHDGLRDVYDAYPEASLCRDGSGRTPLHCAASAAGNYSRLSSTNAGSESSSNAAQEGSELRSVIQNLVRGNGAAASITDNSGRLPLHYIAEKAEEWNADAQAILDAHPAATSTRSGALTHNQLPLHMAASSTDARPSLIMNLVNANPRAASLVDSMGRLPLHLVCDSGRSTWDRGIDAIYLAYNQAIVIPEDNQRRWTVLHTVVASISASRDLIERVLRMNPGAASLADGDGKLPLHIACGTNRQWVEGGIQLIFDANPSAALAEDNGGFLPFQIAAMRRTHSSDSDGLDDDGEDWDTEEEDLSVLEIMFNLLNAQPSIVQA</sequence>
<feature type="compositionally biased region" description="Polar residues" evidence="3">
    <location>
        <begin position="1"/>
        <end position="14"/>
    </location>
</feature>
<evidence type="ECO:0000256" key="2">
    <source>
        <dbReference type="ARBA" id="ARBA00023043"/>
    </source>
</evidence>
<dbReference type="PANTHER" id="PTHR24153:SF8">
    <property type="entry name" value="FORKED, ISOFORM F"/>
    <property type="match status" value="1"/>
</dbReference>
<keyword evidence="1" id="KW-0677">Repeat</keyword>
<dbReference type="InterPro" id="IPR052420">
    <property type="entry name" value="Espin/Espin-like"/>
</dbReference>
<evidence type="ECO:0000256" key="3">
    <source>
        <dbReference type="SAM" id="MobiDB-lite"/>
    </source>
</evidence>
<reference evidence="4" key="1">
    <citation type="submission" date="2023-06" db="EMBL/GenBank/DDBJ databases">
        <title>Survivors Of The Sea: Transcriptome response of Skeletonema marinoi to long-term dormancy.</title>
        <authorList>
            <person name="Pinder M.I.M."/>
            <person name="Kourtchenko O."/>
            <person name="Robertson E.K."/>
            <person name="Larsson T."/>
            <person name="Maumus F."/>
            <person name="Osuna-Cruz C.M."/>
            <person name="Vancaester E."/>
            <person name="Stenow R."/>
            <person name="Vandepoele K."/>
            <person name="Ploug H."/>
            <person name="Bruchert V."/>
            <person name="Godhe A."/>
            <person name="Topel M."/>
        </authorList>
    </citation>
    <scope>NUCLEOTIDE SEQUENCE</scope>
    <source>
        <strain evidence="4">R05AC</strain>
    </source>
</reference>
<dbReference type="GO" id="GO:0051017">
    <property type="term" value="P:actin filament bundle assembly"/>
    <property type="evidence" value="ECO:0007669"/>
    <property type="project" value="TreeGrafter"/>
</dbReference>
<dbReference type="GO" id="GO:0005737">
    <property type="term" value="C:cytoplasm"/>
    <property type="evidence" value="ECO:0007669"/>
    <property type="project" value="TreeGrafter"/>
</dbReference>
<dbReference type="PANTHER" id="PTHR24153">
    <property type="entry name" value="ESPIN"/>
    <property type="match status" value="1"/>
</dbReference>
<proteinExistence type="predicted"/>
<evidence type="ECO:0000313" key="5">
    <source>
        <dbReference type="Proteomes" id="UP001224775"/>
    </source>
</evidence>
<name>A0AAD8YD73_9STRA</name>
<dbReference type="InterPro" id="IPR002110">
    <property type="entry name" value="Ankyrin_rpt"/>
</dbReference>
<dbReference type="Proteomes" id="UP001224775">
    <property type="component" value="Unassembled WGS sequence"/>
</dbReference>
<feature type="region of interest" description="Disordered" evidence="3">
    <location>
        <begin position="1"/>
        <end position="27"/>
    </location>
</feature>